<accession>A0A9D7S9V6</accession>
<dbReference type="Gene3D" id="1.10.1660.10">
    <property type="match status" value="1"/>
</dbReference>
<proteinExistence type="predicted"/>
<gene>
    <name evidence="1" type="ORF">IPO85_08630</name>
</gene>
<name>A0A9D7S9V6_9BACT</name>
<dbReference type="EMBL" id="JADKFW010000004">
    <property type="protein sequence ID" value="MBK9717561.1"/>
    <property type="molecule type" value="Genomic_DNA"/>
</dbReference>
<reference evidence="1 2" key="1">
    <citation type="submission" date="2020-10" db="EMBL/GenBank/DDBJ databases">
        <title>Connecting structure to function with the recovery of over 1000 high-quality activated sludge metagenome-assembled genomes encoding full-length rRNA genes using long-read sequencing.</title>
        <authorList>
            <person name="Singleton C.M."/>
            <person name="Petriglieri F."/>
            <person name="Kristensen J.M."/>
            <person name="Kirkegaard R.H."/>
            <person name="Michaelsen T.Y."/>
            <person name="Andersen M.H."/>
            <person name="Karst S.M."/>
            <person name="Dueholm M.S."/>
            <person name="Nielsen P.H."/>
            <person name="Albertsen M."/>
        </authorList>
    </citation>
    <scope>NUCLEOTIDE SEQUENCE [LARGE SCALE GENOMIC DNA]</scope>
    <source>
        <strain evidence="1">Ribe_18-Q3-R11-54_BAT3C.373</strain>
    </source>
</reference>
<dbReference type="AlphaFoldDB" id="A0A9D7S9V6"/>
<dbReference type="Proteomes" id="UP000808349">
    <property type="component" value="Unassembled WGS sequence"/>
</dbReference>
<evidence type="ECO:0000313" key="1">
    <source>
        <dbReference type="EMBL" id="MBK9717561.1"/>
    </source>
</evidence>
<protein>
    <submittedName>
        <fullName evidence="1">MerR family transcriptional regulator</fullName>
    </submittedName>
</protein>
<organism evidence="1 2">
    <name type="scientific">Candidatus Defluviibacterium haderslevense</name>
    <dbReference type="NCBI Taxonomy" id="2981993"/>
    <lineage>
        <taxon>Bacteria</taxon>
        <taxon>Pseudomonadati</taxon>
        <taxon>Bacteroidota</taxon>
        <taxon>Saprospiria</taxon>
        <taxon>Saprospirales</taxon>
        <taxon>Saprospiraceae</taxon>
        <taxon>Candidatus Defluviibacterium</taxon>
    </lineage>
</organism>
<comment type="caution">
    <text evidence="1">The sequence shown here is derived from an EMBL/GenBank/DDBJ whole genome shotgun (WGS) entry which is preliminary data.</text>
</comment>
<dbReference type="Pfam" id="PF13591">
    <property type="entry name" value="MerR_2"/>
    <property type="match status" value="1"/>
</dbReference>
<sequence length="97" mass="11278">MSTINLVLIDDFCTHHQIEFSFIHALNENGLIEIISIDQLDYIATEHLPILEKWSRMYVELGINVEGIETIHHLLERIENLQDEVAVLKNRLGQLED</sequence>
<evidence type="ECO:0000313" key="2">
    <source>
        <dbReference type="Proteomes" id="UP000808349"/>
    </source>
</evidence>